<accession>A0A9N9D5B2</accession>
<evidence type="ECO:0000313" key="2">
    <source>
        <dbReference type="Proteomes" id="UP000789706"/>
    </source>
</evidence>
<reference evidence="1" key="1">
    <citation type="submission" date="2021-06" db="EMBL/GenBank/DDBJ databases">
        <authorList>
            <person name="Kallberg Y."/>
            <person name="Tangrot J."/>
            <person name="Rosling A."/>
        </authorList>
    </citation>
    <scope>NUCLEOTIDE SEQUENCE</scope>
    <source>
        <strain evidence="1">AZ414A</strain>
    </source>
</reference>
<sequence length="95" mass="11223">EVFVMVDIPLEKVDKLQKWLCENYREEDEITDSKVQSVVNILFSYNGITKLIHVDYLENSAAYIKKYYWDVLKSIIPQLIHLPCLVHILNLIEEV</sequence>
<dbReference type="EMBL" id="CAJVPK010003308">
    <property type="protein sequence ID" value="CAG8625777.1"/>
    <property type="molecule type" value="Genomic_DNA"/>
</dbReference>
<keyword evidence="2" id="KW-1185">Reference proteome</keyword>
<proteinExistence type="predicted"/>
<name>A0A9N9D5B2_9GLOM</name>
<organism evidence="1 2">
    <name type="scientific">Diversispora eburnea</name>
    <dbReference type="NCBI Taxonomy" id="1213867"/>
    <lineage>
        <taxon>Eukaryota</taxon>
        <taxon>Fungi</taxon>
        <taxon>Fungi incertae sedis</taxon>
        <taxon>Mucoromycota</taxon>
        <taxon>Glomeromycotina</taxon>
        <taxon>Glomeromycetes</taxon>
        <taxon>Diversisporales</taxon>
        <taxon>Diversisporaceae</taxon>
        <taxon>Diversispora</taxon>
    </lineage>
</organism>
<evidence type="ECO:0000313" key="1">
    <source>
        <dbReference type="EMBL" id="CAG8625777.1"/>
    </source>
</evidence>
<dbReference type="AlphaFoldDB" id="A0A9N9D5B2"/>
<comment type="caution">
    <text evidence="1">The sequence shown here is derived from an EMBL/GenBank/DDBJ whole genome shotgun (WGS) entry which is preliminary data.</text>
</comment>
<feature type="non-terminal residue" evidence="1">
    <location>
        <position position="95"/>
    </location>
</feature>
<gene>
    <name evidence="1" type="ORF">DEBURN_LOCUS10561</name>
</gene>
<dbReference type="Proteomes" id="UP000789706">
    <property type="component" value="Unassembled WGS sequence"/>
</dbReference>
<dbReference type="OrthoDB" id="2407789at2759"/>
<protein>
    <submittedName>
        <fullName evidence="1">4630_t:CDS:1</fullName>
    </submittedName>
</protein>